<dbReference type="GO" id="GO:0016747">
    <property type="term" value="F:acyltransferase activity, transferring groups other than amino-acyl groups"/>
    <property type="evidence" value="ECO:0007669"/>
    <property type="project" value="InterPro"/>
</dbReference>
<dbReference type="Pfam" id="PF00583">
    <property type="entry name" value="Acetyltransf_1"/>
    <property type="match status" value="1"/>
</dbReference>
<dbReference type="PANTHER" id="PTHR43877:SF2">
    <property type="entry name" value="AMINOALKYLPHOSPHONATE N-ACETYLTRANSFERASE-RELATED"/>
    <property type="match status" value="1"/>
</dbReference>
<name>Q0KAN9_CUPNH</name>
<dbReference type="AlphaFoldDB" id="Q0KAN9"/>
<dbReference type="EC" id="2.3.1.-" evidence="4"/>
<feature type="domain" description="N-acetyltransferase" evidence="3">
    <location>
        <begin position="3"/>
        <end position="157"/>
    </location>
</feature>
<dbReference type="PATRIC" id="fig|381666.6.peg.2234"/>
<dbReference type="InterPro" id="IPR000182">
    <property type="entry name" value="GNAT_dom"/>
</dbReference>
<evidence type="ECO:0000313" key="6">
    <source>
        <dbReference type="Proteomes" id="UP000008210"/>
    </source>
</evidence>
<keyword evidence="6" id="KW-1185">Reference proteome</keyword>
<evidence type="ECO:0000313" key="5">
    <source>
        <dbReference type="EMBL" id="QCC00781.1"/>
    </source>
</evidence>
<accession>Q0KAN9</accession>
<dbReference type="EMBL" id="CP039287">
    <property type="protein sequence ID" value="QCC00781.1"/>
    <property type="molecule type" value="Genomic_DNA"/>
</dbReference>
<reference evidence="5 7" key="2">
    <citation type="submission" date="2019-04" db="EMBL/GenBank/DDBJ databases">
        <title>Long-read de novo sequencing of Cupriavidus necator H16.</title>
        <authorList>
            <person name="Little G.T."/>
            <person name="Ehsaan M."/>
            <person name="Arenas-Lopez C."/>
            <person name="Jawed K."/>
            <person name="Winzer K."/>
            <person name="Kovacs K."/>
            <person name="Malys N."/>
            <person name="Minton N.P."/>
        </authorList>
    </citation>
    <scope>NUCLEOTIDE SEQUENCE [LARGE SCALE GENOMIC DNA]</scope>
    <source>
        <strain evidence="5 7">H16</strain>
    </source>
</reference>
<dbReference type="EMBL" id="AM260479">
    <property type="protein sequence ID" value="CAJ92932.1"/>
    <property type="molecule type" value="Genomic_DNA"/>
</dbReference>
<dbReference type="HOGENOM" id="CLU_976335_0_0_4"/>
<dbReference type="Proteomes" id="UP000296079">
    <property type="component" value="Chromosome 1"/>
</dbReference>
<evidence type="ECO:0000259" key="3">
    <source>
        <dbReference type="PROSITE" id="PS51186"/>
    </source>
</evidence>
<evidence type="ECO:0000313" key="4">
    <source>
        <dbReference type="EMBL" id="CAJ92932.1"/>
    </source>
</evidence>
<dbReference type="RefSeq" id="WP_010812031.1">
    <property type="nucleotide sequence ID" value="NC_008313.1"/>
</dbReference>
<dbReference type="Gene3D" id="3.40.630.30">
    <property type="match status" value="1"/>
</dbReference>
<dbReference type="STRING" id="381666.H16_A1829"/>
<organism evidence="4 6">
    <name type="scientific">Cupriavidus necator (strain ATCC 17699 / DSM 428 / KCTC 22496 / NCIMB 10442 / H16 / Stanier 337)</name>
    <name type="common">Ralstonia eutropha</name>
    <dbReference type="NCBI Taxonomy" id="381666"/>
    <lineage>
        <taxon>Bacteria</taxon>
        <taxon>Pseudomonadati</taxon>
        <taxon>Pseudomonadota</taxon>
        <taxon>Betaproteobacteria</taxon>
        <taxon>Burkholderiales</taxon>
        <taxon>Burkholderiaceae</taxon>
        <taxon>Cupriavidus</taxon>
    </lineage>
</organism>
<evidence type="ECO:0000256" key="2">
    <source>
        <dbReference type="ARBA" id="ARBA00023315"/>
    </source>
</evidence>
<keyword evidence="1 4" id="KW-0808">Transferase</keyword>
<dbReference type="OrthoDB" id="9797178at2"/>
<keyword evidence="2 4" id="KW-0012">Acyltransferase</keyword>
<dbReference type="PANTHER" id="PTHR43877">
    <property type="entry name" value="AMINOALKYLPHOSPHONATE N-ACETYLTRANSFERASE-RELATED-RELATED"/>
    <property type="match status" value="1"/>
</dbReference>
<proteinExistence type="predicted"/>
<dbReference type="Proteomes" id="UP000008210">
    <property type="component" value="Chromosome 1"/>
</dbReference>
<gene>
    <name evidence="4" type="ordered locus">H16_A1829</name>
    <name evidence="5" type="ORF">E6A55_09340</name>
</gene>
<sequence>MTLQLRSGKPEDAARCGAICFSAFAAIAQAHAFPPDFPSPDVAVGLMADLFSREDVFSVVAEIDGDVIGSNFLWEGGPIVGIGPITIDPSVQDRKVGHALMEHVLQRGRSRNAAGIRLVQAAYHNRSLSLYARLGFEAREPLSVLQGSAVNAKVPGYPVRAAVPSDLDACNRLCLQVHGHERAGELRDAIDQGTASVAAHDGRIVAYATAIGFFGHAVAENNTGMKALIGAAPAFAGPGFLLPTRNGELLRWCLERGLRIVQPMTLMSIGLYQQPEGSFLPSVLY</sequence>
<dbReference type="InterPro" id="IPR050832">
    <property type="entry name" value="Bact_Acetyltransf"/>
</dbReference>
<dbReference type="eggNOG" id="COG0456">
    <property type="taxonomic scope" value="Bacteria"/>
</dbReference>
<dbReference type="CDD" id="cd04301">
    <property type="entry name" value="NAT_SF"/>
    <property type="match status" value="1"/>
</dbReference>
<dbReference type="InterPro" id="IPR016181">
    <property type="entry name" value="Acyl_CoA_acyltransferase"/>
</dbReference>
<evidence type="ECO:0000256" key="1">
    <source>
        <dbReference type="ARBA" id="ARBA00022679"/>
    </source>
</evidence>
<dbReference type="KEGG" id="reh:H16_A1829"/>
<reference evidence="4 6" key="1">
    <citation type="journal article" date="2006" name="Nat. Biotechnol.">
        <title>Genome sequence of the bioplastic-producing 'Knallgas' bacterium Ralstonia eutropha H16.</title>
        <authorList>
            <person name="Pohlmann A."/>
            <person name="Fricke W.F."/>
            <person name="Reinecke F."/>
            <person name="Kusian B."/>
            <person name="Liesegang H."/>
            <person name="Cramm R."/>
            <person name="Eitinger T."/>
            <person name="Ewering C."/>
            <person name="Potter M."/>
            <person name="Schwartz E."/>
            <person name="Strittmatter A."/>
            <person name="Voss I."/>
            <person name="Gottschalk G."/>
            <person name="Steinbuechel A."/>
            <person name="Friedrich B."/>
            <person name="Bowien B."/>
        </authorList>
    </citation>
    <scope>NUCLEOTIDE SEQUENCE [LARGE SCALE GENOMIC DNA]</scope>
    <source>
        <strain evidence="6">ATCC 17699 / DSM 428 / KCTC 22496 / NCIMB 10442 / H16 / Stanier 337</strain>
        <strain evidence="4">H16</strain>
    </source>
</reference>
<dbReference type="PROSITE" id="PS51186">
    <property type="entry name" value="GNAT"/>
    <property type="match status" value="1"/>
</dbReference>
<evidence type="ECO:0000313" key="7">
    <source>
        <dbReference type="Proteomes" id="UP000296079"/>
    </source>
</evidence>
<protein>
    <submittedName>
        <fullName evidence="4">Acetyltransferase (GNAT) family</fullName>
        <ecNumber evidence="4">2.3.1.-</ecNumber>
    </submittedName>
    <submittedName>
        <fullName evidence="5">GNAT family N-acetyltransferase</fullName>
    </submittedName>
</protein>
<dbReference type="SUPFAM" id="SSF55729">
    <property type="entry name" value="Acyl-CoA N-acyltransferases (Nat)"/>
    <property type="match status" value="2"/>
</dbReference>